<dbReference type="OrthoDB" id="7210594at2"/>
<evidence type="ECO:0000313" key="2">
    <source>
        <dbReference type="Proteomes" id="UP000191135"/>
    </source>
</evidence>
<dbReference type="PANTHER" id="PTHR37816:SF1">
    <property type="entry name" value="TOXIN"/>
    <property type="match status" value="1"/>
</dbReference>
<protein>
    <submittedName>
        <fullName evidence="1">Topology modulation protein</fullName>
    </submittedName>
</protein>
<dbReference type="AlphaFoldDB" id="A0A1U9Z3Q1"/>
<dbReference type="PANTHER" id="PTHR37816">
    <property type="entry name" value="YALI0E33011P"/>
    <property type="match status" value="1"/>
</dbReference>
<sequence length="179" mass="20538">MHSLESLGTRIVVLGPSNAGKSTLAVALSRKLDIEAIHLDQFQHLPNTDWKPRPEAEFARLHDDAIMGEHWVMDGNYSRLMPQRLARATGAILITSSRWRRLARYIRRTTVNRAARAGHLEGAQDSIKWDMIDWILFKTQNSATKYAEALRRSGLPTVECHSEKALDELYRRWELPPVR</sequence>
<proteinExistence type="predicted"/>
<reference evidence="1 2" key="1">
    <citation type="submission" date="2017-03" db="EMBL/GenBank/DDBJ databases">
        <title>Foreign affairs: Plasmid Transfer between Roseobacters and Rhizobia.</title>
        <authorList>
            <person name="Bartling P."/>
            <person name="Bunk B."/>
            <person name="Overmann J."/>
            <person name="Brinkmann H."/>
            <person name="Petersen J."/>
        </authorList>
    </citation>
    <scope>NUCLEOTIDE SEQUENCE [LARGE SCALE GENOMIC DNA]</scope>
    <source>
        <strain evidence="1 2">MACL11</strain>
    </source>
</reference>
<dbReference type="InterPro" id="IPR027417">
    <property type="entry name" value="P-loop_NTPase"/>
</dbReference>
<dbReference type="InterPro" id="IPR052922">
    <property type="entry name" value="Cytidylate_Kinase-2"/>
</dbReference>
<keyword evidence="2" id="KW-1185">Reference proteome</keyword>
<dbReference type="eggNOG" id="COG0563">
    <property type="taxonomic scope" value="Bacteria"/>
</dbReference>
<dbReference type="Proteomes" id="UP000191135">
    <property type="component" value="Chromosome"/>
</dbReference>
<dbReference type="EMBL" id="CP020330">
    <property type="protein sequence ID" value="AQZ52294.1"/>
    <property type="molecule type" value="Genomic_DNA"/>
</dbReference>
<evidence type="ECO:0000313" key="1">
    <source>
        <dbReference type="EMBL" id="AQZ52294.1"/>
    </source>
</evidence>
<dbReference type="STRING" id="1122214.Mame_02973"/>
<dbReference type="Gene3D" id="3.40.50.300">
    <property type="entry name" value="P-loop containing nucleotide triphosphate hydrolases"/>
    <property type="match status" value="1"/>
</dbReference>
<dbReference type="SUPFAM" id="SSF52540">
    <property type="entry name" value="P-loop containing nucleoside triphosphate hydrolases"/>
    <property type="match status" value="1"/>
</dbReference>
<accession>A0A1U9Z3Q1</accession>
<dbReference type="KEGG" id="mmed:Mame_02973"/>
<gene>
    <name evidence="1" type="ORF">Mame_02973</name>
</gene>
<dbReference type="RefSeq" id="WP_018063287.1">
    <property type="nucleotide sequence ID" value="NZ_AQWH01000002.1"/>
</dbReference>
<organism evidence="1 2">
    <name type="scientific">Martelella mediterranea DSM 17316</name>
    <dbReference type="NCBI Taxonomy" id="1122214"/>
    <lineage>
        <taxon>Bacteria</taxon>
        <taxon>Pseudomonadati</taxon>
        <taxon>Pseudomonadota</taxon>
        <taxon>Alphaproteobacteria</taxon>
        <taxon>Hyphomicrobiales</taxon>
        <taxon>Aurantimonadaceae</taxon>
        <taxon>Martelella</taxon>
    </lineage>
</organism>
<name>A0A1U9Z3Q1_9HYPH</name>